<organism evidence="10 11">
    <name type="scientific">Steinernema hermaphroditum</name>
    <dbReference type="NCBI Taxonomy" id="289476"/>
    <lineage>
        <taxon>Eukaryota</taxon>
        <taxon>Metazoa</taxon>
        <taxon>Ecdysozoa</taxon>
        <taxon>Nematoda</taxon>
        <taxon>Chromadorea</taxon>
        <taxon>Rhabditida</taxon>
        <taxon>Tylenchina</taxon>
        <taxon>Panagrolaimomorpha</taxon>
        <taxon>Strongyloidoidea</taxon>
        <taxon>Steinernematidae</taxon>
        <taxon>Steinernema</taxon>
    </lineage>
</organism>
<evidence type="ECO:0000256" key="1">
    <source>
        <dbReference type="ARBA" id="ARBA00004575"/>
    </source>
</evidence>
<proteinExistence type="inferred from homology"/>
<evidence type="ECO:0000256" key="6">
    <source>
        <dbReference type="ARBA" id="ARBA00023136"/>
    </source>
</evidence>
<keyword evidence="5 9" id="KW-1133">Transmembrane helix</keyword>
<evidence type="ECO:0000256" key="4">
    <source>
        <dbReference type="ARBA" id="ARBA00022729"/>
    </source>
</evidence>
<dbReference type="Pfam" id="PF10225">
    <property type="entry name" value="NEMP"/>
    <property type="match status" value="1"/>
</dbReference>
<feature type="transmembrane region" description="Helical" evidence="9">
    <location>
        <begin position="159"/>
        <end position="183"/>
    </location>
</feature>
<comment type="caution">
    <text evidence="10">The sequence shown here is derived from an EMBL/GenBank/DDBJ whole genome shotgun (WGS) entry which is preliminary data.</text>
</comment>
<keyword evidence="4" id="KW-0732">Signal</keyword>
<dbReference type="PANTHER" id="PTHR13598">
    <property type="entry name" value="AT07567P-RELATED"/>
    <property type="match status" value="1"/>
</dbReference>
<keyword evidence="6 9" id="KW-0472">Membrane</keyword>
<evidence type="ECO:0000256" key="8">
    <source>
        <dbReference type="SAM" id="MobiDB-lite"/>
    </source>
</evidence>
<evidence type="ECO:0000256" key="7">
    <source>
        <dbReference type="ARBA" id="ARBA00023242"/>
    </source>
</evidence>
<dbReference type="EMBL" id="JAUCMV010000002">
    <property type="protein sequence ID" value="KAK0416823.1"/>
    <property type="molecule type" value="Genomic_DNA"/>
</dbReference>
<evidence type="ECO:0000256" key="2">
    <source>
        <dbReference type="ARBA" id="ARBA00005748"/>
    </source>
</evidence>
<evidence type="ECO:0000313" key="11">
    <source>
        <dbReference type="Proteomes" id="UP001175271"/>
    </source>
</evidence>
<evidence type="ECO:0000256" key="3">
    <source>
        <dbReference type="ARBA" id="ARBA00022692"/>
    </source>
</evidence>
<feature type="transmembrane region" description="Helical" evidence="9">
    <location>
        <begin position="84"/>
        <end position="102"/>
    </location>
</feature>
<comment type="similarity">
    <text evidence="2">Belongs to the NEMP family.</text>
</comment>
<accession>A0AA39M0Z3</accession>
<reference evidence="10" key="1">
    <citation type="submission" date="2023-06" db="EMBL/GenBank/DDBJ databases">
        <title>Genomic analysis of the entomopathogenic nematode Steinernema hermaphroditum.</title>
        <authorList>
            <person name="Schwarz E.M."/>
            <person name="Heppert J.K."/>
            <person name="Baniya A."/>
            <person name="Schwartz H.T."/>
            <person name="Tan C.-H."/>
            <person name="Antoshechkin I."/>
            <person name="Sternberg P.W."/>
            <person name="Goodrich-Blair H."/>
            <person name="Dillman A.R."/>
        </authorList>
    </citation>
    <scope>NUCLEOTIDE SEQUENCE</scope>
    <source>
        <strain evidence="10">PS9179</strain>
        <tissue evidence="10">Whole animal</tissue>
    </source>
</reference>
<feature type="transmembrane region" description="Helical" evidence="9">
    <location>
        <begin position="109"/>
        <end position="128"/>
    </location>
</feature>
<keyword evidence="3 9" id="KW-0812">Transmembrane</keyword>
<feature type="transmembrane region" description="Helical" evidence="9">
    <location>
        <begin position="42"/>
        <end position="64"/>
    </location>
</feature>
<evidence type="ECO:0000256" key="5">
    <source>
        <dbReference type="ARBA" id="ARBA00022989"/>
    </source>
</evidence>
<gene>
    <name evidence="10" type="ORF">QR680_012704</name>
</gene>
<feature type="transmembrane region" description="Helical" evidence="9">
    <location>
        <begin position="18"/>
        <end position="35"/>
    </location>
</feature>
<protein>
    <submittedName>
        <fullName evidence="10">Uncharacterized protein</fullName>
    </submittedName>
</protein>
<sequence length="372" mass="43039">MGDAKADFDRVEPTVIEPYQVGLVLGSIVLFLNARRLVRSTVFYYLMGCLIGVFSSVFLLVYVLTKLLPMRLSTATTGTVLAGYAFSSYVMYNMWGYVWSLIVAYQTYFTYYVCSSASFALLFCYWQGPPSNPRTYDVMQWTLQLISTLTVYLCLPDHYVSLGIIAPLLLVGFIRGQLIPSIGKIHGKMRHMRNRWFPTPRELLTQEEYDQEADEYTRQELEHLRDLYRSPDSSSFKVLARCKNPRKYNYYYMVPMNNLDRHRLARFVEGADDHISELEASEYSHVLSSSGFDYPRDLPDDDDEAEGNSYMITDEEWELIERERARRKSRSPRSSHLSYTVLADTSSPQRRRIALSVGGSTPRRRNQSESRS</sequence>
<dbReference type="AlphaFoldDB" id="A0AA39M0Z3"/>
<evidence type="ECO:0000313" key="10">
    <source>
        <dbReference type="EMBL" id="KAK0416823.1"/>
    </source>
</evidence>
<name>A0AA39M0Z3_9BILA</name>
<keyword evidence="7" id="KW-0539">Nucleus</keyword>
<dbReference type="PANTHER" id="PTHR13598:SF1">
    <property type="entry name" value="AT07567P-RELATED"/>
    <property type="match status" value="1"/>
</dbReference>
<comment type="subcellular location">
    <subcellularLocation>
        <location evidence="1">Nucleus inner membrane</location>
        <topology evidence="1">Multi-pass membrane protein</topology>
        <orientation evidence="1">Nucleoplasmic side</orientation>
    </subcellularLocation>
</comment>
<dbReference type="GO" id="GO:0005637">
    <property type="term" value="C:nuclear inner membrane"/>
    <property type="evidence" value="ECO:0007669"/>
    <property type="project" value="UniProtKB-SubCell"/>
</dbReference>
<keyword evidence="11" id="KW-1185">Reference proteome</keyword>
<dbReference type="InterPro" id="IPR019358">
    <property type="entry name" value="NEMP_fam"/>
</dbReference>
<feature type="region of interest" description="Disordered" evidence="8">
    <location>
        <begin position="323"/>
        <end position="372"/>
    </location>
</feature>
<dbReference type="Proteomes" id="UP001175271">
    <property type="component" value="Unassembled WGS sequence"/>
</dbReference>
<evidence type="ECO:0000256" key="9">
    <source>
        <dbReference type="SAM" id="Phobius"/>
    </source>
</evidence>